<dbReference type="PANTHER" id="PTHR45786">
    <property type="entry name" value="DNA BINDING PROTEIN-LIKE"/>
    <property type="match status" value="1"/>
</dbReference>
<keyword evidence="6" id="KW-1185">Reference proteome</keyword>
<protein>
    <recommendedName>
        <fullName evidence="1">ATP-dependent DNA helicase</fullName>
        <ecNumber evidence="1">5.6.2.3</ecNumber>
    </recommendedName>
</protein>
<gene>
    <name evidence="5" type="ORF">LAZ67_4001334</name>
</gene>
<feature type="domain" description="DNA helicase Pif1-like DEAD-box helicase" evidence="3">
    <location>
        <begin position="691"/>
        <end position="787"/>
    </location>
</feature>
<evidence type="ECO:0000256" key="1">
    <source>
        <dbReference type="RuleBase" id="RU363044"/>
    </source>
</evidence>
<keyword evidence="1" id="KW-0234">DNA repair</keyword>
<accession>A0ABY6KBT5</accession>
<comment type="cofactor">
    <cofactor evidence="1">
        <name>Mg(2+)</name>
        <dbReference type="ChEBI" id="CHEBI:18420"/>
    </cofactor>
</comment>
<evidence type="ECO:0000256" key="2">
    <source>
        <dbReference type="SAM" id="MobiDB-lite"/>
    </source>
</evidence>
<dbReference type="Pfam" id="PF14214">
    <property type="entry name" value="Helitron_like_N"/>
    <property type="match status" value="1"/>
</dbReference>
<comment type="similarity">
    <text evidence="1">Belongs to the helicase family.</text>
</comment>
<evidence type="ECO:0000313" key="6">
    <source>
        <dbReference type="Proteomes" id="UP001235939"/>
    </source>
</evidence>
<dbReference type="InterPro" id="IPR010285">
    <property type="entry name" value="DNA_helicase_pif1-like_DEAD"/>
</dbReference>
<dbReference type="EC" id="5.6.2.3" evidence="1"/>
<evidence type="ECO:0000259" key="3">
    <source>
        <dbReference type="Pfam" id="PF05970"/>
    </source>
</evidence>
<dbReference type="Gene3D" id="3.40.50.300">
    <property type="entry name" value="P-loop containing nucleotide triphosphate hydrolases"/>
    <property type="match status" value="1"/>
</dbReference>
<dbReference type="Proteomes" id="UP001235939">
    <property type="component" value="Chromosome 04"/>
</dbReference>
<keyword evidence="1" id="KW-0347">Helicase</keyword>
<dbReference type="SUPFAM" id="SSF52540">
    <property type="entry name" value="P-loop containing nucleoside triphosphate hydrolases"/>
    <property type="match status" value="2"/>
</dbReference>
<dbReference type="InterPro" id="IPR025476">
    <property type="entry name" value="Helitron_helicase-like"/>
</dbReference>
<reference evidence="5 6" key="1">
    <citation type="submission" date="2022-01" db="EMBL/GenBank/DDBJ databases">
        <title>A chromosomal length assembly of Cordylochernes scorpioides.</title>
        <authorList>
            <person name="Zeh D."/>
            <person name="Zeh J."/>
        </authorList>
    </citation>
    <scope>NUCLEOTIDE SEQUENCE [LARGE SCALE GENOMIC DNA]</scope>
    <source>
        <strain evidence="5">IN4F17</strain>
        <tissue evidence="5">Whole Body</tissue>
    </source>
</reference>
<evidence type="ECO:0000259" key="4">
    <source>
        <dbReference type="Pfam" id="PF14214"/>
    </source>
</evidence>
<sequence length="882" mass="100722">MKIEGEGFLDRIVTGYESWIHHHIPDYKISSAEWYHKGSPAPKKPRITTSAGKLAEWLPELLEAKVAAYWRFPKQSQARIQSDRLRHRVQRASESPQQSQTRQEADRLRHFRQRASTWADMLNAAFHYNPALNYEQFTFLQIGHMDKQCLHCTAFKYNGERPGMCCSAGKVRIPDLPEPPKALRTLLDGSSPHSAEFMQCVRHYNNAFQMTAFRCGSRVVLPGYMPTFKVFFIGDSSAEVATRHRNFPITKPHIVSILKDMLHRHNPYVHLLKASIEKMPSPDYKLVIKPDKAPPGHHPRTFNAPTINEVAIVIVQENYIRRDIVLSKRGSGVPMINEFHRSYDALQNPLFFWNGQDGYHFHILQLFDGVPSAHKTVSCMNFYASLLMIRSRNPGITNWLLAFDLTHQILVDIYAKVESERLHYISAHQAQLRATEYINLLDAIRTDRSHALIGRQDCMAYVRKYGRPDLFITFTCNPDWPEIKLMQFPTQVAFVRQDLVARNFQLKVTKLIDLITKGDVFGKPQCWCYAIEWQKRGLPHAHILLWLREKIRPNQIDSIICAEIPNEEVDASLFRTVTKNMIHGPCGHGYPNPGCMERGRCQKKYPRLLLAETQTDRDGYPLYRRRRPEEGGFSFVKRVRVFTIENGVQVVRTTNVTIDNCHELLRETSYDLSRLLQFVASNESKLANVPEKKEAYERILTKIDSKAGGLYFLDAPGGTGKTFLINLLLTKVRSTGDIALSTAYSVIAATLLHGGITAHSTFKLPLDLTRDEVPVCNLNADSAMEATILTGCFQNEEVFIPRIPLIHDDKHSLLHFKRLQFPIRDSFAMSINKAQGQSLKIAGIDLEQPCFSHGQLYVACSRVGSGRNLYVLAPENKTSNFV</sequence>
<keyword evidence="1" id="KW-0227">DNA damage</keyword>
<name>A0ABY6KBT5_9ARAC</name>
<dbReference type="EMBL" id="CP092866">
    <property type="protein sequence ID" value="UYV66327.1"/>
    <property type="molecule type" value="Genomic_DNA"/>
</dbReference>
<feature type="region of interest" description="Disordered" evidence="2">
    <location>
        <begin position="81"/>
        <end position="107"/>
    </location>
</feature>
<dbReference type="PANTHER" id="PTHR45786:SF74">
    <property type="entry name" value="ATP-DEPENDENT DNA HELICASE"/>
    <property type="match status" value="1"/>
</dbReference>
<keyword evidence="1" id="KW-0233">DNA recombination</keyword>
<feature type="compositionally biased region" description="Polar residues" evidence="2">
    <location>
        <begin position="92"/>
        <end position="102"/>
    </location>
</feature>
<feature type="domain" description="Helitron helicase-like" evidence="4">
    <location>
        <begin position="455"/>
        <end position="545"/>
    </location>
</feature>
<keyword evidence="1" id="KW-0378">Hydrolase</keyword>
<comment type="catalytic activity">
    <reaction evidence="1">
        <text>ATP + H2O = ADP + phosphate + H(+)</text>
        <dbReference type="Rhea" id="RHEA:13065"/>
        <dbReference type="ChEBI" id="CHEBI:15377"/>
        <dbReference type="ChEBI" id="CHEBI:15378"/>
        <dbReference type="ChEBI" id="CHEBI:30616"/>
        <dbReference type="ChEBI" id="CHEBI:43474"/>
        <dbReference type="ChEBI" id="CHEBI:456216"/>
        <dbReference type="EC" id="5.6.2.3"/>
    </reaction>
</comment>
<dbReference type="InterPro" id="IPR027417">
    <property type="entry name" value="P-loop_NTPase"/>
</dbReference>
<proteinExistence type="inferred from homology"/>
<keyword evidence="1" id="KW-0067">ATP-binding</keyword>
<organism evidence="5 6">
    <name type="scientific">Cordylochernes scorpioides</name>
    <dbReference type="NCBI Taxonomy" id="51811"/>
    <lineage>
        <taxon>Eukaryota</taxon>
        <taxon>Metazoa</taxon>
        <taxon>Ecdysozoa</taxon>
        <taxon>Arthropoda</taxon>
        <taxon>Chelicerata</taxon>
        <taxon>Arachnida</taxon>
        <taxon>Pseudoscorpiones</taxon>
        <taxon>Cheliferoidea</taxon>
        <taxon>Chernetidae</taxon>
        <taxon>Cordylochernes</taxon>
    </lineage>
</organism>
<keyword evidence="1" id="KW-0547">Nucleotide-binding</keyword>
<dbReference type="Pfam" id="PF05970">
    <property type="entry name" value="PIF1"/>
    <property type="match status" value="1"/>
</dbReference>
<evidence type="ECO:0000313" key="5">
    <source>
        <dbReference type="EMBL" id="UYV66327.1"/>
    </source>
</evidence>